<proteinExistence type="predicted"/>
<dbReference type="Gene3D" id="3.90.550.10">
    <property type="entry name" value="Spore Coat Polysaccharide Biosynthesis Protein SpsA, Chain A"/>
    <property type="match status" value="2"/>
</dbReference>
<dbReference type="Pfam" id="PF00535">
    <property type="entry name" value="Glycos_transf_2"/>
    <property type="match status" value="1"/>
</dbReference>
<protein>
    <submittedName>
        <fullName evidence="2">Glyco_trans_2-like domain-containing protein</fullName>
    </submittedName>
</protein>
<dbReference type="SUPFAM" id="SSF53448">
    <property type="entry name" value="Nucleotide-diphospho-sugar transferases"/>
    <property type="match status" value="2"/>
</dbReference>
<sequence>MNQNRSCFFSIESPKHRFLVLGERKICFSGYFFDCYGRKANQILIKWDDKQVIVNRLDREDVQRLYAQKGIAVEKAVGFESCIELSRGLKEVDVIAELSCGEKIKLKKFFFYIWSKKYCLDPLYDNQQQLVGYYNIEKPLEKEVVSTQHYLEVSGSVVDKDGYPPRLVQIKTSTRKYPCQQICRKGIQKDYPFIKDNRCGFAGYAFLEELPKQYSIEVEFLSGQVAELATFFASLKVQEDRREKELYKKWFSSYGQFVGREEELLRRRLKGFAYKPIFSVVMVVGLGDRLEGVLATVRSVVGQWYEQWELLLVLYGGRKLAVEELRGVGGEGKLKVIEVDSSEKVKAKEVGVREACGEYCLLLDSGEELVAHALYVFVEALQGDKGLDLLFGDEDQLSDGGQGYSPVFKPGFNYDLLRSVNYLGRPVVFRKQKAMEVGGFDEGVEGAEEWDLYLRMTAGRVDGHGVCHLPYVLCHRGGEAVAGGGVVKEEVEREVVWRDCTRRGVGVERIERLKGGWRIRYGIGETKPLVSIVMPSKCQLTYLRPCVESIMSKTSYDRYELLLVVNEKRLRNAEVRQYLEGLSGGEGKVRLVVYPDEPFNYAKINNAAVREARGEVLALLNDDLEVITGDWLEEMVGHAMRAEVGAVGAMLYYPDGTIQHAGVILAERGIPDHRLRNVRKEEAAEGGYLWYEQNLSAVTAACVVMRKACFMEVGGFDESYAIDLNDIDLCLRLRQRGYLIVWTPFAEFYHYESVSKMADIAEQYGLWSEENSKFIKKWLPVFPLDPYYNPNLSFKPPYYKLSFPPRVTLLPEDWETEK</sequence>
<evidence type="ECO:0000313" key="3">
    <source>
        <dbReference type="Proteomes" id="UP001161497"/>
    </source>
</evidence>
<gene>
    <name evidence="2" type="ORF">MFUM_0297</name>
</gene>
<evidence type="ECO:0000259" key="1">
    <source>
        <dbReference type="Pfam" id="PF00535"/>
    </source>
</evidence>
<dbReference type="PANTHER" id="PTHR43179">
    <property type="entry name" value="RHAMNOSYLTRANSFERASE WBBL"/>
    <property type="match status" value="1"/>
</dbReference>
<organism evidence="2 3">
    <name type="scientific">Candidatus Methylacidiphilum fumarolicum</name>
    <dbReference type="NCBI Taxonomy" id="591154"/>
    <lineage>
        <taxon>Bacteria</taxon>
        <taxon>Pseudomonadati</taxon>
        <taxon>Verrucomicrobiota</taxon>
        <taxon>Methylacidiphilae</taxon>
        <taxon>Methylacidiphilales</taxon>
        <taxon>Methylacidiphilaceae</taxon>
        <taxon>Methylacidiphilum (ex Ratnadevi et al. 2023)</taxon>
    </lineage>
</organism>
<accession>A0ABN8XBN7</accession>
<dbReference type="Proteomes" id="UP001161497">
    <property type="component" value="Chromosome"/>
</dbReference>
<name>A0ABN8XBN7_9BACT</name>
<feature type="domain" description="Glycosyltransferase 2-like" evidence="1">
    <location>
        <begin position="531"/>
        <end position="663"/>
    </location>
</feature>
<dbReference type="InterPro" id="IPR029044">
    <property type="entry name" value="Nucleotide-diphossugar_trans"/>
</dbReference>
<keyword evidence="3" id="KW-1185">Reference proteome</keyword>
<evidence type="ECO:0000313" key="2">
    <source>
        <dbReference type="EMBL" id="CAI9084694.1"/>
    </source>
</evidence>
<dbReference type="RefSeq" id="WP_052671920.1">
    <property type="nucleotide sequence ID" value="NZ_OX458932.1"/>
</dbReference>
<reference evidence="2" key="1">
    <citation type="submission" date="2023-03" db="EMBL/GenBank/DDBJ databases">
        <authorList>
            <person name="Cremers G."/>
            <person name="Picone N."/>
        </authorList>
    </citation>
    <scope>NUCLEOTIDE SEQUENCE</scope>
    <source>
        <strain evidence="2">Sample_alias</strain>
    </source>
</reference>
<dbReference type="PANTHER" id="PTHR43179:SF7">
    <property type="entry name" value="RHAMNOSYLTRANSFERASE WBBL"/>
    <property type="match status" value="1"/>
</dbReference>
<dbReference type="EMBL" id="OX458932">
    <property type="protein sequence ID" value="CAI9084694.1"/>
    <property type="molecule type" value="Genomic_DNA"/>
</dbReference>
<dbReference type="InterPro" id="IPR001173">
    <property type="entry name" value="Glyco_trans_2-like"/>
</dbReference>